<evidence type="ECO:0000313" key="11">
    <source>
        <dbReference type="Proteomes" id="UP000494040"/>
    </source>
</evidence>
<dbReference type="InterPro" id="IPR020846">
    <property type="entry name" value="MFS_dom"/>
</dbReference>
<evidence type="ECO:0000259" key="9">
    <source>
        <dbReference type="PROSITE" id="PS50850"/>
    </source>
</evidence>
<dbReference type="OMA" id="YICAAGL"/>
<name>A0A8I6TH36_CIMLE</name>
<keyword evidence="3 8" id="KW-0812">Transmembrane</keyword>
<comment type="similarity">
    <text evidence="6">Belongs to the major facilitator superfamily. Spinster (TC 2.A.1.49) family.</text>
</comment>
<dbReference type="PROSITE" id="PS50850">
    <property type="entry name" value="MFS"/>
    <property type="match status" value="1"/>
</dbReference>
<evidence type="ECO:0000256" key="3">
    <source>
        <dbReference type="ARBA" id="ARBA00022692"/>
    </source>
</evidence>
<dbReference type="CDD" id="cd17328">
    <property type="entry name" value="MFS_spinster_like"/>
    <property type="match status" value="1"/>
</dbReference>
<dbReference type="EnsemblMetazoa" id="XM_014403524.2">
    <property type="protein sequence ID" value="XP_014259010.1"/>
    <property type="gene ID" value="LOC106672247"/>
</dbReference>
<dbReference type="OrthoDB" id="6770063at2759"/>
<dbReference type="Gene3D" id="1.20.1250.20">
    <property type="entry name" value="MFS general substrate transporter like domains"/>
    <property type="match status" value="1"/>
</dbReference>
<sequence length="530" mass="58258">MPAQKYADKYSLKAISMETVSIPANNSQQHLMNDDGVDSVPSLLNPSQSAEGVRPPVSVRSWITIGVLCYVNLINYMDRFTIAGILKEVQNEFNIGDSYGGLLQTVFVISYMIFAPLFGYLGDRYSRRWLMAFGVALWTLMTLIGSFMQDYRLFLLFRALVGIGEASYSTISPTIISDLFLSDLRSKMLAIFYFAIPVGSGLGYITGASGYSLFGNWRFGLRFTPCLGLIAVLLIIFVMSDPPRGEIEGRGSLQAGNYYKDVKSLLKNKSFMLSTLGFTCVAFVTGALAWWAPKFIALGQKIISRSQVDNTTEVSLIFGAISMLAGIVGVPLGSMLATRMRNRYPSADPLICSFGLFISAPFIFAALVLANSNTTVVYFLVFLGSVSLNLNWAIVADILLYVVLPTRRSSAEAFQILISHALGDAGSPYLVGVISDALKQTTETENMVQAEDNKTEVDFRTLQYALFTTCFIEIIGAICFLITSFYIIEDKEMAIIESEGTLEKGDQPTNHMYADDPRLNGSEANLTIPS</sequence>
<dbReference type="AlphaFoldDB" id="A0A8I6TH36"/>
<dbReference type="RefSeq" id="XP_014259010.1">
    <property type="nucleotide sequence ID" value="XM_014403524.2"/>
</dbReference>
<feature type="transmembrane region" description="Helical" evidence="8">
    <location>
        <begin position="154"/>
        <end position="176"/>
    </location>
</feature>
<feature type="transmembrane region" description="Helical" evidence="8">
    <location>
        <begin position="219"/>
        <end position="240"/>
    </location>
</feature>
<feature type="transmembrane region" description="Helical" evidence="8">
    <location>
        <begin position="270"/>
        <end position="292"/>
    </location>
</feature>
<keyword evidence="4 8" id="KW-1133">Transmembrane helix</keyword>
<feature type="transmembrane region" description="Helical" evidence="8">
    <location>
        <begin position="376"/>
        <end position="404"/>
    </location>
</feature>
<dbReference type="PANTHER" id="PTHR23505">
    <property type="entry name" value="SPINSTER"/>
    <property type="match status" value="1"/>
</dbReference>
<feature type="transmembrane region" description="Helical" evidence="8">
    <location>
        <begin position="464"/>
        <end position="488"/>
    </location>
</feature>
<keyword evidence="5 8" id="KW-0472">Membrane</keyword>
<comment type="subcellular location">
    <subcellularLocation>
        <location evidence="1">Membrane</location>
        <topology evidence="1">Multi-pass membrane protein</topology>
    </subcellularLocation>
</comment>
<reference evidence="10" key="1">
    <citation type="submission" date="2022-01" db="UniProtKB">
        <authorList>
            <consortium name="EnsemblMetazoa"/>
        </authorList>
    </citation>
    <scope>IDENTIFICATION</scope>
</reference>
<dbReference type="InterPro" id="IPR036259">
    <property type="entry name" value="MFS_trans_sf"/>
</dbReference>
<evidence type="ECO:0000256" key="7">
    <source>
        <dbReference type="SAM" id="MobiDB-lite"/>
    </source>
</evidence>
<evidence type="ECO:0000256" key="2">
    <source>
        <dbReference type="ARBA" id="ARBA00022448"/>
    </source>
</evidence>
<evidence type="ECO:0000256" key="5">
    <source>
        <dbReference type="ARBA" id="ARBA00023136"/>
    </source>
</evidence>
<evidence type="ECO:0000256" key="8">
    <source>
        <dbReference type="SAM" id="Phobius"/>
    </source>
</evidence>
<evidence type="ECO:0000313" key="10">
    <source>
        <dbReference type="EnsemblMetazoa" id="XP_014259010.1"/>
    </source>
</evidence>
<feature type="transmembrane region" description="Helical" evidence="8">
    <location>
        <begin position="188"/>
        <end position="207"/>
    </location>
</feature>
<evidence type="ECO:0000256" key="6">
    <source>
        <dbReference type="ARBA" id="ARBA00024338"/>
    </source>
</evidence>
<feature type="transmembrane region" description="Helical" evidence="8">
    <location>
        <begin position="129"/>
        <end position="148"/>
    </location>
</feature>
<feature type="transmembrane region" description="Helical" evidence="8">
    <location>
        <begin position="102"/>
        <end position="122"/>
    </location>
</feature>
<protein>
    <recommendedName>
        <fullName evidence="9">Major facilitator superfamily (MFS) profile domain-containing protein</fullName>
    </recommendedName>
</protein>
<evidence type="ECO:0000256" key="1">
    <source>
        <dbReference type="ARBA" id="ARBA00004141"/>
    </source>
</evidence>
<feature type="region of interest" description="Disordered" evidence="7">
    <location>
        <begin position="506"/>
        <end position="530"/>
    </location>
</feature>
<evidence type="ECO:0000256" key="4">
    <source>
        <dbReference type="ARBA" id="ARBA00022989"/>
    </source>
</evidence>
<dbReference type="GO" id="GO:0022857">
    <property type="term" value="F:transmembrane transporter activity"/>
    <property type="evidence" value="ECO:0007669"/>
    <property type="project" value="InterPro"/>
</dbReference>
<dbReference type="PANTHER" id="PTHR23505:SF79">
    <property type="entry name" value="PROTEIN SPINSTER"/>
    <property type="match status" value="1"/>
</dbReference>
<dbReference type="CTD" id="45380"/>
<dbReference type="GeneID" id="106672247"/>
<dbReference type="InterPro" id="IPR044770">
    <property type="entry name" value="MFS_spinster-like"/>
</dbReference>
<feature type="transmembrane region" description="Helical" evidence="8">
    <location>
        <begin position="350"/>
        <end position="370"/>
    </location>
</feature>
<dbReference type="Pfam" id="PF07690">
    <property type="entry name" value="MFS_1"/>
    <property type="match status" value="1"/>
</dbReference>
<dbReference type="Proteomes" id="UP000494040">
    <property type="component" value="Unassembled WGS sequence"/>
</dbReference>
<proteinExistence type="inferred from homology"/>
<keyword evidence="11" id="KW-1185">Reference proteome</keyword>
<accession>A0A8I6TH36</accession>
<dbReference type="InterPro" id="IPR011701">
    <property type="entry name" value="MFS"/>
</dbReference>
<dbReference type="KEGG" id="clec:106672247"/>
<dbReference type="SUPFAM" id="SSF103473">
    <property type="entry name" value="MFS general substrate transporter"/>
    <property type="match status" value="1"/>
</dbReference>
<keyword evidence="2" id="KW-0813">Transport</keyword>
<feature type="transmembrane region" description="Helical" evidence="8">
    <location>
        <begin position="316"/>
        <end position="338"/>
    </location>
</feature>
<organism evidence="10 11">
    <name type="scientific">Cimex lectularius</name>
    <name type="common">Bed bug</name>
    <name type="synonym">Acanthia lectularia</name>
    <dbReference type="NCBI Taxonomy" id="79782"/>
    <lineage>
        <taxon>Eukaryota</taxon>
        <taxon>Metazoa</taxon>
        <taxon>Ecdysozoa</taxon>
        <taxon>Arthropoda</taxon>
        <taxon>Hexapoda</taxon>
        <taxon>Insecta</taxon>
        <taxon>Pterygota</taxon>
        <taxon>Neoptera</taxon>
        <taxon>Paraneoptera</taxon>
        <taxon>Hemiptera</taxon>
        <taxon>Heteroptera</taxon>
        <taxon>Panheteroptera</taxon>
        <taxon>Cimicomorpha</taxon>
        <taxon>Cimicidae</taxon>
        <taxon>Cimex</taxon>
    </lineage>
</organism>
<dbReference type="GO" id="GO:0016020">
    <property type="term" value="C:membrane"/>
    <property type="evidence" value="ECO:0007669"/>
    <property type="project" value="UniProtKB-SubCell"/>
</dbReference>
<feature type="domain" description="Major facilitator superfamily (MFS) profile" evidence="9">
    <location>
        <begin position="64"/>
        <end position="491"/>
    </location>
</feature>